<evidence type="ECO:0000313" key="2">
    <source>
        <dbReference type="EMBL" id="EGO25870.1"/>
    </source>
</evidence>
<dbReference type="RefSeq" id="XP_007317992.1">
    <property type="nucleotide sequence ID" value="XM_007317930.1"/>
</dbReference>
<organism>
    <name type="scientific">Serpula lacrymans var. lacrymans (strain S7.9)</name>
    <name type="common">Dry rot fungus</name>
    <dbReference type="NCBI Taxonomy" id="578457"/>
    <lineage>
        <taxon>Eukaryota</taxon>
        <taxon>Fungi</taxon>
        <taxon>Dikarya</taxon>
        <taxon>Basidiomycota</taxon>
        <taxon>Agaricomycotina</taxon>
        <taxon>Agaricomycetes</taxon>
        <taxon>Agaricomycetidae</taxon>
        <taxon>Boletales</taxon>
        <taxon>Coniophorineae</taxon>
        <taxon>Serpulaceae</taxon>
        <taxon>Serpula</taxon>
    </lineage>
</organism>
<feature type="non-terminal residue" evidence="2">
    <location>
        <position position="126"/>
    </location>
</feature>
<evidence type="ECO:0000256" key="1">
    <source>
        <dbReference type="SAM" id="MobiDB-lite"/>
    </source>
</evidence>
<sequence length="126" mass="14361">DAAQYYLDLVIPTLVKYKDDHIDFPRPERYKCLELFDLYKEDQQRFSAEKHLLESCRPAPENIVRHFENCRDLYQSIQILGAKFSALKLPGPPHGSASQFTTKDVPSTSSRNQSRRPSSVAGSTST</sequence>
<gene>
    <name evidence="2" type="ORF">SERLADRAFT_448778</name>
</gene>
<dbReference type="Proteomes" id="UP000008064">
    <property type="component" value="Unassembled WGS sequence"/>
</dbReference>
<feature type="non-terminal residue" evidence="2">
    <location>
        <position position="1"/>
    </location>
</feature>
<dbReference type="KEGG" id="sla:SERLADRAFT_448778"/>
<protein>
    <submittedName>
        <fullName evidence="2">Uncharacterized protein</fullName>
    </submittedName>
</protein>
<feature type="compositionally biased region" description="Polar residues" evidence="1">
    <location>
        <begin position="96"/>
        <end position="126"/>
    </location>
</feature>
<accession>F8NUF8</accession>
<feature type="region of interest" description="Disordered" evidence="1">
    <location>
        <begin position="92"/>
        <end position="126"/>
    </location>
</feature>
<dbReference type="AlphaFoldDB" id="F8NUF8"/>
<dbReference type="GeneID" id="18816500"/>
<reference evidence="2" key="1">
    <citation type="submission" date="2011-04" db="EMBL/GenBank/DDBJ databases">
        <title>Evolution of plant cell wall degrading machinery underlies the functional diversity of forest fungi.</title>
        <authorList>
            <consortium name="US DOE Joint Genome Institute (JGI-PGF)"/>
            <person name="Eastwood D.C."/>
            <person name="Floudas D."/>
            <person name="Binder M."/>
            <person name="Majcherczyk A."/>
            <person name="Schneider P."/>
            <person name="Aerts A."/>
            <person name="Asiegbu F.O."/>
            <person name="Baker S.E."/>
            <person name="Barry K."/>
            <person name="Bendiksby M."/>
            <person name="Blumentritt M."/>
            <person name="Coutinho P.M."/>
            <person name="Cullen D."/>
            <person name="Cullen D."/>
            <person name="Gathman A."/>
            <person name="Goodell B."/>
            <person name="Henrissat B."/>
            <person name="Ihrmark K."/>
            <person name="Kauserud H."/>
            <person name="Kohler A."/>
            <person name="LaButti K."/>
            <person name="Lapidus A."/>
            <person name="Lavin J.L."/>
            <person name="Lee Y.-H."/>
            <person name="Lindquist E."/>
            <person name="Lilly W."/>
            <person name="Lucas S."/>
            <person name="Morin E."/>
            <person name="Murat C."/>
            <person name="Oguiza J.A."/>
            <person name="Park J."/>
            <person name="Pisabarro A.G."/>
            <person name="Riley R."/>
            <person name="Rosling A."/>
            <person name="Salamov A."/>
            <person name="Schmidt O."/>
            <person name="Schmutz J."/>
            <person name="Skrede I."/>
            <person name="Stenlid J."/>
            <person name="Wiebenga A."/>
            <person name="Xie X."/>
            <person name="Kues U."/>
            <person name="Hibbett D.S."/>
            <person name="Hoffmeister D."/>
            <person name="Hogberg N."/>
            <person name="Martin F."/>
            <person name="Grigoriev I.V."/>
            <person name="Watkinson S.C."/>
        </authorList>
    </citation>
    <scope>NUCLEOTIDE SEQUENCE</scope>
    <source>
        <strain evidence="2">S7.9</strain>
    </source>
</reference>
<dbReference type="EMBL" id="GL945433">
    <property type="protein sequence ID" value="EGO25870.1"/>
    <property type="molecule type" value="Genomic_DNA"/>
</dbReference>
<proteinExistence type="predicted"/>
<name>F8NUF8_SERL9</name>
<dbReference type="HOGENOM" id="CLU_1987002_0_0_1"/>